<reference evidence="3" key="1">
    <citation type="submission" date="2018-02" db="EMBL/GenBank/DDBJ databases">
        <authorList>
            <person name="Cohen D.B."/>
            <person name="Kent A.D."/>
        </authorList>
    </citation>
    <scope>NUCLEOTIDE SEQUENCE</scope>
</reference>
<feature type="region of interest" description="Disordered" evidence="1">
    <location>
        <begin position="32"/>
        <end position="81"/>
    </location>
</feature>
<feature type="compositionally biased region" description="Gly residues" evidence="1">
    <location>
        <begin position="49"/>
        <end position="58"/>
    </location>
</feature>
<proteinExistence type="predicted"/>
<sequence length="243" mass="25947">MPDTPKVVMPRVLQADSSEVFGRLRQASISESNSIPLPSTEKSACATDFGGGRFSRGGRGGRGRGRGHSPQQTLQFPTSTSRVVSIPEEEYHRLVSRQSNFVASSSTATLVQKGTPTACLATQEPWVIDSGATDHMTGNSGLLSNLEHPSNPPNVTLADGSTTNVSGFGTANLNSSLSLYPVLYVPKFPLSLMSVSKLTKLLHCAATFLPTHCTFQYLMMGRKIGGGYEANGLYYLDQCGSLL</sequence>
<name>A0A2N9ILI0_FAGSY</name>
<accession>A0A2N9ILI0</accession>
<gene>
    <name evidence="3" type="ORF">FSB_LOCUS53057</name>
</gene>
<feature type="domain" description="Retrovirus-related Pol polyprotein from transposon TNT 1-94-like beta-barrel" evidence="2">
    <location>
        <begin position="126"/>
        <end position="200"/>
    </location>
</feature>
<evidence type="ECO:0000313" key="3">
    <source>
        <dbReference type="EMBL" id="SPD25175.1"/>
    </source>
</evidence>
<organism evidence="3">
    <name type="scientific">Fagus sylvatica</name>
    <name type="common">Beechnut</name>
    <dbReference type="NCBI Taxonomy" id="28930"/>
    <lineage>
        <taxon>Eukaryota</taxon>
        <taxon>Viridiplantae</taxon>
        <taxon>Streptophyta</taxon>
        <taxon>Embryophyta</taxon>
        <taxon>Tracheophyta</taxon>
        <taxon>Spermatophyta</taxon>
        <taxon>Magnoliopsida</taxon>
        <taxon>eudicotyledons</taxon>
        <taxon>Gunneridae</taxon>
        <taxon>Pentapetalae</taxon>
        <taxon>rosids</taxon>
        <taxon>fabids</taxon>
        <taxon>Fagales</taxon>
        <taxon>Fagaceae</taxon>
        <taxon>Fagus</taxon>
    </lineage>
</organism>
<evidence type="ECO:0000256" key="1">
    <source>
        <dbReference type="SAM" id="MobiDB-lite"/>
    </source>
</evidence>
<evidence type="ECO:0000259" key="2">
    <source>
        <dbReference type="Pfam" id="PF22936"/>
    </source>
</evidence>
<dbReference type="InterPro" id="IPR054722">
    <property type="entry name" value="PolX-like_BBD"/>
</dbReference>
<dbReference type="AlphaFoldDB" id="A0A2N9ILI0"/>
<feature type="compositionally biased region" description="Polar residues" evidence="1">
    <location>
        <begin position="32"/>
        <end position="42"/>
    </location>
</feature>
<dbReference type="EMBL" id="OIVN01006105">
    <property type="protein sequence ID" value="SPD25175.1"/>
    <property type="molecule type" value="Genomic_DNA"/>
</dbReference>
<dbReference type="Pfam" id="PF22936">
    <property type="entry name" value="Pol_BBD"/>
    <property type="match status" value="1"/>
</dbReference>
<feature type="compositionally biased region" description="Polar residues" evidence="1">
    <location>
        <begin position="69"/>
        <end position="81"/>
    </location>
</feature>
<protein>
    <recommendedName>
        <fullName evidence="2">Retrovirus-related Pol polyprotein from transposon TNT 1-94-like beta-barrel domain-containing protein</fullName>
    </recommendedName>
</protein>